<reference evidence="3" key="3">
    <citation type="journal article" date="2017" name="Nature">
        <title>Genome sequence of the progenitor of the wheat D genome Aegilops tauschii.</title>
        <authorList>
            <person name="Luo M.C."/>
            <person name="Gu Y.Q."/>
            <person name="Puiu D."/>
            <person name="Wang H."/>
            <person name="Twardziok S.O."/>
            <person name="Deal K.R."/>
            <person name="Huo N."/>
            <person name="Zhu T."/>
            <person name="Wang L."/>
            <person name="Wang Y."/>
            <person name="McGuire P.E."/>
            <person name="Liu S."/>
            <person name="Long H."/>
            <person name="Ramasamy R.K."/>
            <person name="Rodriguez J.C."/>
            <person name="Van S.L."/>
            <person name="Yuan L."/>
            <person name="Wang Z."/>
            <person name="Xia Z."/>
            <person name="Xiao L."/>
            <person name="Anderson O.D."/>
            <person name="Ouyang S."/>
            <person name="Liang Y."/>
            <person name="Zimin A.V."/>
            <person name="Pertea G."/>
            <person name="Qi P."/>
            <person name="Bennetzen J.L."/>
            <person name="Dai X."/>
            <person name="Dawson M.W."/>
            <person name="Muller H.G."/>
            <person name="Kugler K."/>
            <person name="Rivarola-Duarte L."/>
            <person name="Spannagl M."/>
            <person name="Mayer K.F.X."/>
            <person name="Lu F.H."/>
            <person name="Bevan M.W."/>
            <person name="Leroy P."/>
            <person name="Li P."/>
            <person name="You F.M."/>
            <person name="Sun Q."/>
            <person name="Liu Z."/>
            <person name="Lyons E."/>
            <person name="Wicker T."/>
            <person name="Salzberg S.L."/>
            <person name="Devos K.M."/>
            <person name="Dvorak J."/>
        </authorList>
    </citation>
    <scope>NUCLEOTIDE SEQUENCE [LARGE SCALE GENOMIC DNA]</scope>
    <source>
        <strain evidence="3">cv. AL8/78</strain>
    </source>
</reference>
<proteinExistence type="predicted"/>
<reference evidence="3" key="4">
    <citation type="submission" date="2019-03" db="UniProtKB">
        <authorList>
            <consortium name="EnsemblPlants"/>
        </authorList>
    </citation>
    <scope>IDENTIFICATION</scope>
</reference>
<keyword evidence="1" id="KW-0862">Zinc</keyword>
<dbReference type="GO" id="GO:0008270">
    <property type="term" value="F:zinc ion binding"/>
    <property type="evidence" value="ECO:0007669"/>
    <property type="project" value="UniProtKB-KW"/>
</dbReference>
<dbReference type="EnsemblPlants" id="AET7Gv21164800.4">
    <property type="protein sequence ID" value="AET7Gv21164800.4"/>
    <property type="gene ID" value="AET7Gv21164800"/>
</dbReference>
<dbReference type="PROSITE" id="PS51270">
    <property type="entry name" value="ZF_CTCHY"/>
    <property type="match status" value="1"/>
</dbReference>
<evidence type="ECO:0000313" key="4">
    <source>
        <dbReference type="Proteomes" id="UP000015105"/>
    </source>
</evidence>
<evidence type="ECO:0000256" key="1">
    <source>
        <dbReference type="PROSITE-ProRule" id="PRU00965"/>
    </source>
</evidence>
<dbReference type="Gramene" id="AET7Gv21164800.4">
    <property type="protein sequence ID" value="AET7Gv21164800.4"/>
    <property type="gene ID" value="AET7Gv21164800"/>
</dbReference>
<protein>
    <recommendedName>
        <fullName evidence="2">CTCHY-type domain-containing protein</fullName>
    </recommendedName>
</protein>
<dbReference type="Proteomes" id="UP000015105">
    <property type="component" value="Chromosome 7D"/>
</dbReference>
<organism evidence="3 4">
    <name type="scientific">Aegilops tauschii subsp. strangulata</name>
    <name type="common">Goatgrass</name>
    <dbReference type="NCBI Taxonomy" id="200361"/>
    <lineage>
        <taxon>Eukaryota</taxon>
        <taxon>Viridiplantae</taxon>
        <taxon>Streptophyta</taxon>
        <taxon>Embryophyta</taxon>
        <taxon>Tracheophyta</taxon>
        <taxon>Spermatophyta</taxon>
        <taxon>Magnoliopsida</taxon>
        <taxon>Liliopsida</taxon>
        <taxon>Poales</taxon>
        <taxon>Poaceae</taxon>
        <taxon>BOP clade</taxon>
        <taxon>Pooideae</taxon>
        <taxon>Triticodae</taxon>
        <taxon>Triticeae</taxon>
        <taxon>Triticinae</taxon>
        <taxon>Aegilops</taxon>
    </lineage>
</organism>
<evidence type="ECO:0000313" key="3">
    <source>
        <dbReference type="EnsemblPlants" id="AET7Gv21164800.4"/>
    </source>
</evidence>
<dbReference type="InterPro" id="IPR017921">
    <property type="entry name" value="Znf_CTCHY"/>
</dbReference>
<reference evidence="4" key="2">
    <citation type="journal article" date="2017" name="Nat. Plants">
        <title>The Aegilops tauschii genome reveals multiple impacts of transposons.</title>
        <authorList>
            <person name="Zhao G."/>
            <person name="Zou C."/>
            <person name="Li K."/>
            <person name="Wang K."/>
            <person name="Li T."/>
            <person name="Gao L."/>
            <person name="Zhang X."/>
            <person name="Wang H."/>
            <person name="Yang Z."/>
            <person name="Liu X."/>
            <person name="Jiang W."/>
            <person name="Mao L."/>
            <person name="Kong X."/>
            <person name="Jiao Y."/>
            <person name="Jia J."/>
        </authorList>
    </citation>
    <scope>NUCLEOTIDE SEQUENCE [LARGE SCALE GENOMIC DNA]</scope>
    <source>
        <strain evidence="4">cv. AL8/78</strain>
    </source>
</reference>
<keyword evidence="1" id="KW-0479">Metal-binding</keyword>
<keyword evidence="4" id="KW-1185">Reference proteome</keyword>
<keyword evidence="1" id="KW-0863">Zinc-finger</keyword>
<evidence type="ECO:0000259" key="2">
    <source>
        <dbReference type="PROSITE" id="PS51270"/>
    </source>
</evidence>
<name>A0A453SZH1_AEGTS</name>
<reference evidence="4" key="1">
    <citation type="journal article" date="2014" name="Science">
        <title>Ancient hybridizations among the ancestral genomes of bread wheat.</title>
        <authorList>
            <consortium name="International Wheat Genome Sequencing Consortium,"/>
            <person name="Marcussen T."/>
            <person name="Sandve S.R."/>
            <person name="Heier L."/>
            <person name="Spannagl M."/>
            <person name="Pfeifer M."/>
            <person name="Jakobsen K.S."/>
            <person name="Wulff B.B."/>
            <person name="Steuernagel B."/>
            <person name="Mayer K.F."/>
            <person name="Olsen O.A."/>
        </authorList>
    </citation>
    <scope>NUCLEOTIDE SEQUENCE [LARGE SCALE GENOMIC DNA]</scope>
    <source>
        <strain evidence="4">cv. AL8/78</strain>
    </source>
</reference>
<sequence length="53" mass="6062">IISRLHSSVDVQWLTRAAASHHHTALGLIFFHCMKCNCCLGMRLSEHRCREKG</sequence>
<dbReference type="AlphaFoldDB" id="A0A453SZH1"/>
<feature type="domain" description="CTCHY-type" evidence="2">
    <location>
        <begin position="1"/>
        <end position="53"/>
    </location>
</feature>
<reference evidence="3" key="5">
    <citation type="journal article" date="2021" name="G3 (Bethesda)">
        <title>Aegilops tauschii genome assembly Aet v5.0 features greater sequence contiguity and improved annotation.</title>
        <authorList>
            <person name="Wang L."/>
            <person name="Zhu T."/>
            <person name="Rodriguez J.C."/>
            <person name="Deal K.R."/>
            <person name="Dubcovsky J."/>
            <person name="McGuire P.E."/>
            <person name="Lux T."/>
            <person name="Spannagl M."/>
            <person name="Mayer K.F.X."/>
            <person name="Baldrich P."/>
            <person name="Meyers B.C."/>
            <person name="Huo N."/>
            <person name="Gu Y.Q."/>
            <person name="Zhou H."/>
            <person name="Devos K.M."/>
            <person name="Bennetzen J.L."/>
            <person name="Unver T."/>
            <person name="Budak H."/>
            <person name="Gulick P.J."/>
            <person name="Galiba G."/>
            <person name="Kalapos B."/>
            <person name="Nelson D.R."/>
            <person name="Li P."/>
            <person name="You F.M."/>
            <person name="Luo M.C."/>
            <person name="Dvorak J."/>
        </authorList>
    </citation>
    <scope>NUCLEOTIDE SEQUENCE [LARGE SCALE GENOMIC DNA]</scope>
    <source>
        <strain evidence="3">cv. AL8/78</strain>
    </source>
</reference>
<accession>A0A453SZH1</accession>